<evidence type="ECO:0000256" key="1">
    <source>
        <dbReference type="SAM" id="MobiDB-lite"/>
    </source>
</evidence>
<dbReference type="AlphaFoldDB" id="A0A2T7NBX3"/>
<gene>
    <name evidence="2" type="ORF">C0Q70_21214</name>
</gene>
<dbReference type="EMBL" id="PZQS01000014">
    <property type="protein sequence ID" value="PVD18664.1"/>
    <property type="molecule type" value="Genomic_DNA"/>
</dbReference>
<dbReference type="OrthoDB" id="271506at2759"/>
<reference evidence="2 3" key="1">
    <citation type="submission" date="2018-04" db="EMBL/GenBank/DDBJ databases">
        <title>The genome of golden apple snail Pomacea canaliculata provides insight into stress tolerance and invasive adaptation.</title>
        <authorList>
            <person name="Liu C."/>
            <person name="Liu B."/>
            <person name="Ren Y."/>
            <person name="Zhang Y."/>
            <person name="Wang H."/>
            <person name="Li S."/>
            <person name="Jiang F."/>
            <person name="Yin L."/>
            <person name="Zhang G."/>
            <person name="Qian W."/>
            <person name="Fan W."/>
        </authorList>
    </citation>
    <scope>NUCLEOTIDE SEQUENCE [LARGE SCALE GENOMIC DNA]</scope>
    <source>
        <strain evidence="2">SZHN2017</strain>
        <tissue evidence="2">Muscle</tissue>
    </source>
</reference>
<protein>
    <submittedName>
        <fullName evidence="2">Uncharacterized protein</fullName>
    </submittedName>
</protein>
<proteinExistence type="predicted"/>
<dbReference type="Proteomes" id="UP000245119">
    <property type="component" value="Linkage Group LG14"/>
</dbReference>
<keyword evidence="3" id="KW-1185">Reference proteome</keyword>
<feature type="region of interest" description="Disordered" evidence="1">
    <location>
        <begin position="94"/>
        <end position="115"/>
    </location>
</feature>
<organism evidence="2 3">
    <name type="scientific">Pomacea canaliculata</name>
    <name type="common">Golden apple snail</name>
    <dbReference type="NCBI Taxonomy" id="400727"/>
    <lineage>
        <taxon>Eukaryota</taxon>
        <taxon>Metazoa</taxon>
        <taxon>Spiralia</taxon>
        <taxon>Lophotrochozoa</taxon>
        <taxon>Mollusca</taxon>
        <taxon>Gastropoda</taxon>
        <taxon>Caenogastropoda</taxon>
        <taxon>Architaenioglossa</taxon>
        <taxon>Ampullarioidea</taxon>
        <taxon>Ampullariidae</taxon>
        <taxon>Pomacea</taxon>
    </lineage>
</organism>
<sequence>MSCPQMQEIYSSSRHGGHGQLTFTSLLLLTARSLGRVMTSAVDTRDGLMVLCHAHSCLWEATLTCQALLYVRRQRRLQLQALREKTTVADCVEDDGEEPYRPRRRRCSSVTSRCG</sequence>
<evidence type="ECO:0000313" key="2">
    <source>
        <dbReference type="EMBL" id="PVD18664.1"/>
    </source>
</evidence>
<name>A0A2T7NBX3_POMCA</name>
<accession>A0A2T7NBX3</accession>
<comment type="caution">
    <text evidence="2">The sequence shown here is derived from an EMBL/GenBank/DDBJ whole genome shotgun (WGS) entry which is preliminary data.</text>
</comment>
<evidence type="ECO:0000313" key="3">
    <source>
        <dbReference type="Proteomes" id="UP000245119"/>
    </source>
</evidence>